<comment type="subcellular location">
    <subcellularLocation>
        <location evidence="1">Membrane</location>
        <topology evidence="1">Multi-pass membrane protein</topology>
    </subcellularLocation>
</comment>
<dbReference type="AlphaFoldDB" id="R7S5W8"/>
<evidence type="ECO:0000313" key="6">
    <source>
        <dbReference type="EMBL" id="EIN05191.1"/>
    </source>
</evidence>
<dbReference type="GO" id="GO:0022857">
    <property type="term" value="F:transmembrane transporter activity"/>
    <property type="evidence" value="ECO:0007669"/>
    <property type="project" value="TreeGrafter"/>
</dbReference>
<dbReference type="GO" id="GO:0005886">
    <property type="term" value="C:plasma membrane"/>
    <property type="evidence" value="ECO:0007669"/>
    <property type="project" value="TreeGrafter"/>
</dbReference>
<dbReference type="GeneID" id="18879927"/>
<protein>
    <recommendedName>
        <fullName evidence="8">MFS general substrate transporter</fullName>
    </recommendedName>
</protein>
<evidence type="ECO:0000256" key="2">
    <source>
        <dbReference type="ARBA" id="ARBA00022692"/>
    </source>
</evidence>
<evidence type="ECO:0000256" key="3">
    <source>
        <dbReference type="ARBA" id="ARBA00022989"/>
    </source>
</evidence>
<keyword evidence="3 5" id="KW-1133">Transmembrane helix</keyword>
<feature type="transmembrane region" description="Helical" evidence="5">
    <location>
        <begin position="124"/>
        <end position="145"/>
    </location>
</feature>
<keyword evidence="7" id="KW-1185">Reference proteome</keyword>
<proteinExistence type="predicted"/>
<dbReference type="Gene3D" id="1.20.1250.20">
    <property type="entry name" value="MFS general substrate transporter like domains"/>
    <property type="match status" value="1"/>
</dbReference>
<dbReference type="HOGENOM" id="CLU_1696393_0_0_1"/>
<name>R7S5W8_PUNST</name>
<accession>R7S5W8</accession>
<dbReference type="PANTHER" id="PTHR23502:SF34">
    <property type="entry name" value="PROTEIN HOL1"/>
    <property type="match status" value="1"/>
</dbReference>
<sequence>MPQLAGGMVIDAILKRKSRSVTEEHDRHPEARLQAIWTGAILVPAGLLIYGFCIAKDGVHWLGAVIGIGIACFGLQVITTICYTYSIDCYQEHASEVSQLFNFIRQEIGMTFAFYAVILGDRIGFQYEMLMFAGLGSGVALALMLKGARWRARLE</sequence>
<evidence type="ECO:0000256" key="5">
    <source>
        <dbReference type="SAM" id="Phobius"/>
    </source>
</evidence>
<keyword evidence="2 5" id="KW-0812">Transmembrane</keyword>
<reference evidence="7" key="1">
    <citation type="journal article" date="2012" name="Science">
        <title>The Paleozoic origin of enzymatic lignin decomposition reconstructed from 31 fungal genomes.</title>
        <authorList>
            <person name="Floudas D."/>
            <person name="Binder M."/>
            <person name="Riley R."/>
            <person name="Barry K."/>
            <person name="Blanchette R.A."/>
            <person name="Henrissat B."/>
            <person name="Martinez A.T."/>
            <person name="Otillar R."/>
            <person name="Spatafora J.W."/>
            <person name="Yadav J.S."/>
            <person name="Aerts A."/>
            <person name="Benoit I."/>
            <person name="Boyd A."/>
            <person name="Carlson A."/>
            <person name="Copeland A."/>
            <person name="Coutinho P.M."/>
            <person name="de Vries R.P."/>
            <person name="Ferreira P."/>
            <person name="Findley K."/>
            <person name="Foster B."/>
            <person name="Gaskell J."/>
            <person name="Glotzer D."/>
            <person name="Gorecki P."/>
            <person name="Heitman J."/>
            <person name="Hesse C."/>
            <person name="Hori C."/>
            <person name="Igarashi K."/>
            <person name="Jurgens J.A."/>
            <person name="Kallen N."/>
            <person name="Kersten P."/>
            <person name="Kohler A."/>
            <person name="Kuees U."/>
            <person name="Kumar T.K.A."/>
            <person name="Kuo A."/>
            <person name="LaButti K."/>
            <person name="Larrondo L.F."/>
            <person name="Lindquist E."/>
            <person name="Ling A."/>
            <person name="Lombard V."/>
            <person name="Lucas S."/>
            <person name="Lundell T."/>
            <person name="Martin R."/>
            <person name="McLaughlin D.J."/>
            <person name="Morgenstern I."/>
            <person name="Morin E."/>
            <person name="Murat C."/>
            <person name="Nagy L.G."/>
            <person name="Nolan M."/>
            <person name="Ohm R.A."/>
            <person name="Patyshakuliyeva A."/>
            <person name="Rokas A."/>
            <person name="Ruiz-Duenas F.J."/>
            <person name="Sabat G."/>
            <person name="Salamov A."/>
            <person name="Samejima M."/>
            <person name="Schmutz J."/>
            <person name="Slot J.C."/>
            <person name="St John F."/>
            <person name="Stenlid J."/>
            <person name="Sun H."/>
            <person name="Sun S."/>
            <person name="Syed K."/>
            <person name="Tsang A."/>
            <person name="Wiebenga A."/>
            <person name="Young D."/>
            <person name="Pisabarro A."/>
            <person name="Eastwood D.C."/>
            <person name="Martin F."/>
            <person name="Cullen D."/>
            <person name="Grigoriev I.V."/>
            <person name="Hibbett D.S."/>
        </authorList>
    </citation>
    <scope>NUCLEOTIDE SEQUENCE [LARGE SCALE GENOMIC DNA]</scope>
    <source>
        <strain evidence="7">HHB-11173 SS5</strain>
    </source>
</reference>
<organism evidence="6 7">
    <name type="scientific">Punctularia strigosozonata (strain HHB-11173)</name>
    <name type="common">White-rot fungus</name>
    <dbReference type="NCBI Taxonomy" id="741275"/>
    <lineage>
        <taxon>Eukaryota</taxon>
        <taxon>Fungi</taxon>
        <taxon>Dikarya</taxon>
        <taxon>Basidiomycota</taxon>
        <taxon>Agaricomycotina</taxon>
        <taxon>Agaricomycetes</taxon>
        <taxon>Corticiales</taxon>
        <taxon>Punctulariaceae</taxon>
        <taxon>Punctularia</taxon>
    </lineage>
</organism>
<dbReference type="PANTHER" id="PTHR23502">
    <property type="entry name" value="MAJOR FACILITATOR SUPERFAMILY"/>
    <property type="match status" value="1"/>
</dbReference>
<keyword evidence="4 5" id="KW-0472">Membrane</keyword>
<dbReference type="OrthoDB" id="5215911at2759"/>
<gene>
    <name evidence="6" type="ORF">PUNSTDRAFT_137873</name>
</gene>
<evidence type="ECO:0000313" key="7">
    <source>
        <dbReference type="Proteomes" id="UP000054196"/>
    </source>
</evidence>
<feature type="transmembrane region" description="Helical" evidence="5">
    <location>
        <begin position="61"/>
        <end position="85"/>
    </location>
</feature>
<dbReference type="KEGG" id="psq:PUNSTDRAFT_137873"/>
<dbReference type="SUPFAM" id="SSF103473">
    <property type="entry name" value="MFS general substrate transporter"/>
    <property type="match status" value="1"/>
</dbReference>
<feature type="transmembrane region" description="Helical" evidence="5">
    <location>
        <begin position="35"/>
        <end position="55"/>
    </location>
</feature>
<evidence type="ECO:0000256" key="1">
    <source>
        <dbReference type="ARBA" id="ARBA00004141"/>
    </source>
</evidence>
<dbReference type="RefSeq" id="XP_007387594.1">
    <property type="nucleotide sequence ID" value="XM_007387532.1"/>
</dbReference>
<dbReference type="InterPro" id="IPR036259">
    <property type="entry name" value="MFS_trans_sf"/>
</dbReference>
<dbReference type="EMBL" id="JH687551">
    <property type="protein sequence ID" value="EIN05191.1"/>
    <property type="molecule type" value="Genomic_DNA"/>
</dbReference>
<dbReference type="eggNOG" id="KOG0255">
    <property type="taxonomic scope" value="Eukaryota"/>
</dbReference>
<evidence type="ECO:0008006" key="8">
    <source>
        <dbReference type="Google" id="ProtNLM"/>
    </source>
</evidence>
<dbReference type="Proteomes" id="UP000054196">
    <property type="component" value="Unassembled WGS sequence"/>
</dbReference>
<evidence type="ECO:0000256" key="4">
    <source>
        <dbReference type="ARBA" id="ARBA00023136"/>
    </source>
</evidence>